<dbReference type="OrthoDB" id="7173238at2"/>
<keyword evidence="3" id="KW-1185">Reference proteome</keyword>
<protein>
    <recommendedName>
        <fullName evidence="4">Secreted protein</fullName>
    </recommendedName>
</protein>
<gene>
    <name evidence="2" type="ORF">ABENE_04400</name>
</gene>
<dbReference type="InterPro" id="IPR045500">
    <property type="entry name" value="DUF6491"/>
</dbReference>
<comment type="caution">
    <text evidence="2">The sequence shown here is derived from an EMBL/GenBank/DDBJ whole genome shotgun (WGS) entry which is preliminary data.</text>
</comment>
<evidence type="ECO:0000256" key="1">
    <source>
        <dbReference type="SAM" id="SignalP"/>
    </source>
</evidence>
<reference evidence="2 3" key="1">
    <citation type="journal article" date="2014" name="Nature">
        <title>Sequential evolution of bacterial morphology by co-option of a developmental regulator.</title>
        <authorList>
            <person name="Jiang C."/>
            <person name="Brown P.J."/>
            <person name="Ducret A."/>
            <person name="Brun Y.V."/>
        </authorList>
    </citation>
    <scope>NUCLEOTIDE SEQUENCE [LARGE SCALE GENOMIC DNA]</scope>
    <source>
        <strain evidence="2 3">DSM 16100</strain>
    </source>
</reference>
<sequence length="134" mass="14318">MKHLKLVTGGVCALAAGVVVAMTASRSMADDDKRSNSVSGRQCVSSPLEDSKVIDRETLMLTDRSGNAVLLHMTGPCLQKNEPVGLEFFGSARVCSPLDVTVTGDISSAVPLRCMISSVEALTKDQVKEYNNMR</sequence>
<evidence type="ECO:0008006" key="4">
    <source>
        <dbReference type="Google" id="ProtNLM"/>
    </source>
</evidence>
<evidence type="ECO:0000313" key="2">
    <source>
        <dbReference type="EMBL" id="ESQ93935.1"/>
    </source>
</evidence>
<dbReference type="AlphaFoldDB" id="V4Q7W0"/>
<organism evidence="2 3">
    <name type="scientific">Asticcacaulis benevestitus DSM 16100 = ATCC BAA-896</name>
    <dbReference type="NCBI Taxonomy" id="1121022"/>
    <lineage>
        <taxon>Bacteria</taxon>
        <taxon>Pseudomonadati</taxon>
        <taxon>Pseudomonadota</taxon>
        <taxon>Alphaproteobacteria</taxon>
        <taxon>Caulobacterales</taxon>
        <taxon>Caulobacteraceae</taxon>
        <taxon>Asticcacaulis</taxon>
    </lineage>
</organism>
<dbReference type="Pfam" id="PF20101">
    <property type="entry name" value="DUF6491"/>
    <property type="match status" value="1"/>
</dbReference>
<keyword evidence="1" id="KW-0732">Signal</keyword>
<dbReference type="EMBL" id="AWGB01000006">
    <property type="protein sequence ID" value="ESQ93935.1"/>
    <property type="molecule type" value="Genomic_DNA"/>
</dbReference>
<name>V4Q7W0_9CAUL</name>
<evidence type="ECO:0000313" key="3">
    <source>
        <dbReference type="Proteomes" id="UP000017837"/>
    </source>
</evidence>
<accession>V4Q7W0</accession>
<feature type="signal peptide" evidence="1">
    <location>
        <begin position="1"/>
        <end position="29"/>
    </location>
</feature>
<dbReference type="STRING" id="1121022.GCA_000376105_00187"/>
<proteinExistence type="predicted"/>
<feature type="chain" id="PRO_5004725856" description="Secreted protein" evidence="1">
    <location>
        <begin position="30"/>
        <end position="134"/>
    </location>
</feature>
<dbReference type="Proteomes" id="UP000017837">
    <property type="component" value="Unassembled WGS sequence"/>
</dbReference>
<dbReference type="PATRIC" id="fig|1121022.4.peg.874"/>
<dbReference type="RefSeq" id="WP_018079871.1">
    <property type="nucleotide sequence ID" value="NZ_AQWM01000001.1"/>
</dbReference>